<keyword evidence="7 8" id="KW-0320">Glycogen biosynthesis</keyword>
<proteinExistence type="inferred from homology"/>
<dbReference type="Pfam" id="PF00534">
    <property type="entry name" value="Glycos_transf_1"/>
    <property type="match status" value="1"/>
</dbReference>
<accession>D8PH69</accession>
<dbReference type="InterPro" id="IPR011835">
    <property type="entry name" value="GS/SS"/>
</dbReference>
<comment type="catalytic activity">
    <reaction evidence="1 8">
        <text>[(1-&gt;4)-alpha-D-glucosyl](n) + ADP-alpha-D-glucose = [(1-&gt;4)-alpha-D-glucosyl](n+1) + ADP + H(+)</text>
        <dbReference type="Rhea" id="RHEA:18189"/>
        <dbReference type="Rhea" id="RHEA-COMP:9584"/>
        <dbReference type="Rhea" id="RHEA-COMP:9587"/>
        <dbReference type="ChEBI" id="CHEBI:15378"/>
        <dbReference type="ChEBI" id="CHEBI:15444"/>
        <dbReference type="ChEBI" id="CHEBI:57498"/>
        <dbReference type="ChEBI" id="CHEBI:456216"/>
        <dbReference type="EC" id="2.4.1.21"/>
    </reaction>
</comment>
<dbReference type="GO" id="GO:0009011">
    <property type="term" value="F:alpha-1,4-glucan glucosyltransferase (ADP-glucose donor) activity"/>
    <property type="evidence" value="ECO:0007669"/>
    <property type="project" value="UniProtKB-UniRule"/>
</dbReference>
<gene>
    <name evidence="8 11" type="primary">glgA</name>
    <name evidence="11" type="ORF">NIDE2906</name>
</gene>
<evidence type="ECO:0000313" key="12">
    <source>
        <dbReference type="Proteomes" id="UP000001660"/>
    </source>
</evidence>
<dbReference type="GO" id="GO:0004373">
    <property type="term" value="F:alpha-1,4-glucan glucosyltransferase (UDP-glucose donor) activity"/>
    <property type="evidence" value="ECO:0007669"/>
    <property type="project" value="InterPro"/>
</dbReference>
<comment type="pathway">
    <text evidence="3 8">Glycan biosynthesis; glycogen biosynthesis.</text>
</comment>
<evidence type="ECO:0000256" key="7">
    <source>
        <dbReference type="ARBA" id="ARBA00023056"/>
    </source>
</evidence>
<dbReference type="EMBL" id="FP929003">
    <property type="protein sequence ID" value="CBK42606.1"/>
    <property type="molecule type" value="Genomic_DNA"/>
</dbReference>
<feature type="binding site" evidence="8">
    <location>
        <position position="11"/>
    </location>
    <ligand>
        <name>ADP-alpha-D-glucose</name>
        <dbReference type="ChEBI" id="CHEBI:57498"/>
    </ligand>
</feature>
<dbReference type="AlphaFoldDB" id="D8PH69"/>
<evidence type="ECO:0000259" key="9">
    <source>
        <dbReference type="Pfam" id="PF00534"/>
    </source>
</evidence>
<protein>
    <recommendedName>
        <fullName evidence="8">Glycogen synthase</fullName>
        <ecNumber evidence="8">2.4.1.21</ecNumber>
    </recommendedName>
    <alternativeName>
        <fullName evidence="8">Starch [bacterial glycogen] synthase</fullName>
    </alternativeName>
</protein>
<name>D8PH69_9BACT</name>
<reference evidence="11 12" key="1">
    <citation type="journal article" date="2010" name="Proc. Natl. Acad. Sci. U.S.A.">
        <title>A Nitrospira metagenome illuminates the physiology and evolution of globally important nitrite-oxidizing bacteria.</title>
        <authorList>
            <person name="Lucker S."/>
            <person name="Wagner M."/>
            <person name="Maixner F."/>
            <person name="Pelletier E."/>
            <person name="Koch H."/>
            <person name="Vacherie B."/>
            <person name="Rattei T."/>
            <person name="Sinninghe Damste J."/>
            <person name="Spieck E."/>
            <person name="Le Paslier D."/>
            <person name="Daims H."/>
        </authorList>
    </citation>
    <scope>NUCLEOTIDE SEQUENCE [LARGE SCALE GENOMIC DNA]</scope>
</reference>
<evidence type="ECO:0000256" key="6">
    <source>
        <dbReference type="ARBA" id="ARBA00022679"/>
    </source>
</evidence>
<evidence type="ECO:0000259" key="10">
    <source>
        <dbReference type="Pfam" id="PF08323"/>
    </source>
</evidence>
<dbReference type="SUPFAM" id="SSF53756">
    <property type="entry name" value="UDP-Glycosyltransferase/glycogen phosphorylase"/>
    <property type="match status" value="1"/>
</dbReference>
<dbReference type="eggNOG" id="COG0297">
    <property type="taxonomic scope" value="Bacteria"/>
</dbReference>
<dbReference type="InterPro" id="IPR001296">
    <property type="entry name" value="Glyco_trans_1"/>
</dbReference>
<evidence type="ECO:0000313" key="11">
    <source>
        <dbReference type="EMBL" id="CBK42606.1"/>
    </source>
</evidence>
<keyword evidence="5 8" id="KW-0328">Glycosyltransferase</keyword>
<dbReference type="STRING" id="330214.NIDE2906"/>
<dbReference type="CAZy" id="GT5">
    <property type="family name" value="Glycosyltransferase Family 5"/>
</dbReference>
<dbReference type="InterPro" id="IPR013534">
    <property type="entry name" value="Starch_synth_cat_dom"/>
</dbReference>
<comment type="similarity">
    <text evidence="4 8">Belongs to the glycosyltransferase 1 family. Bacterial/plant glycogen synthase subfamily.</text>
</comment>
<dbReference type="CDD" id="cd03791">
    <property type="entry name" value="GT5_Glycogen_synthase_DULL1-like"/>
    <property type="match status" value="1"/>
</dbReference>
<dbReference type="KEGG" id="nde:NIDE2906"/>
<dbReference type="HAMAP" id="MF_00484">
    <property type="entry name" value="Glycogen_synth"/>
    <property type="match status" value="1"/>
</dbReference>
<evidence type="ECO:0000256" key="2">
    <source>
        <dbReference type="ARBA" id="ARBA00002764"/>
    </source>
</evidence>
<dbReference type="PANTHER" id="PTHR45825:SF11">
    <property type="entry name" value="ALPHA AMYLASE DOMAIN-CONTAINING PROTEIN"/>
    <property type="match status" value="1"/>
</dbReference>
<feature type="domain" description="Starch synthase catalytic" evidence="10">
    <location>
        <begin position="1"/>
        <end position="247"/>
    </location>
</feature>
<organism evidence="11 12">
    <name type="scientific">Nitrospira defluvii</name>
    <dbReference type="NCBI Taxonomy" id="330214"/>
    <lineage>
        <taxon>Bacteria</taxon>
        <taxon>Pseudomonadati</taxon>
        <taxon>Nitrospirota</taxon>
        <taxon>Nitrospiria</taxon>
        <taxon>Nitrospirales</taxon>
        <taxon>Nitrospiraceae</taxon>
        <taxon>Nitrospira</taxon>
    </lineage>
</organism>
<evidence type="ECO:0000256" key="5">
    <source>
        <dbReference type="ARBA" id="ARBA00022676"/>
    </source>
</evidence>
<dbReference type="Gene3D" id="3.40.50.2000">
    <property type="entry name" value="Glycogen Phosphorylase B"/>
    <property type="match status" value="2"/>
</dbReference>
<keyword evidence="6 8" id="KW-0808">Transferase</keyword>
<dbReference type="GO" id="GO:0005978">
    <property type="term" value="P:glycogen biosynthetic process"/>
    <property type="evidence" value="ECO:0007669"/>
    <property type="project" value="UniProtKB-UniRule"/>
</dbReference>
<sequence>MVSSEVVPFAKTGGLADVVGALATEFARLGHDVCVLLPAYRQVDALGYQVVDYARLAVPTAQGLVEARIQELTGAHSNVAGSGRLRVLTVRHDAFFSRSGLYQEAGRDYPDNLERFAFFCRTVMELLVHFGEKDGWQADLLHVHDWQAALCAVYLRTLYQAKVAFGKIRSVLTVHNLGYQGLFPAEHFSLTGLPAQLFTPAGLEFYGKLNLLKGGLVFADLLTTVSPTYSQEIQTPEYGCGLEGVISGRKDVLHGIVNGIDAEIWNPAKDPHLPAQYSVSDMSGKARCKKGLQRELKLGTEKGPLIGVIARLTGQKGIDLVIDIIPELMELDVQVVILGTGDVKYEQLVRELAERYPGRLAVRNVFDEGLAHRIEAGADIFLMPSRYEPCGLSQLYSLRYGTVPIVRKTGGLADTVVNYAPSTFKGSRATGFSFTDTSADSLLTCLLLALSIYRKKADWHRIVRAGMEQDLSWARSAEIYLQLFQELLEGKEPERK</sequence>
<dbReference type="PANTHER" id="PTHR45825">
    <property type="entry name" value="GRANULE-BOUND STARCH SYNTHASE 1, CHLOROPLASTIC/AMYLOPLASTIC"/>
    <property type="match status" value="1"/>
</dbReference>
<evidence type="ECO:0000256" key="3">
    <source>
        <dbReference type="ARBA" id="ARBA00004964"/>
    </source>
</evidence>
<feature type="domain" description="Glycosyl transferase family 1" evidence="9">
    <location>
        <begin position="301"/>
        <end position="458"/>
    </location>
</feature>
<dbReference type="NCBIfam" id="NF001899">
    <property type="entry name" value="PRK00654.1-2"/>
    <property type="match status" value="1"/>
</dbReference>
<keyword evidence="12" id="KW-1185">Reference proteome</keyword>
<dbReference type="NCBIfam" id="TIGR02095">
    <property type="entry name" value="glgA"/>
    <property type="match status" value="1"/>
</dbReference>
<dbReference type="Proteomes" id="UP000001660">
    <property type="component" value="Chromosome"/>
</dbReference>
<evidence type="ECO:0000256" key="1">
    <source>
        <dbReference type="ARBA" id="ARBA00001478"/>
    </source>
</evidence>
<dbReference type="Pfam" id="PF08323">
    <property type="entry name" value="Glyco_transf_5"/>
    <property type="match status" value="1"/>
</dbReference>
<comment type="function">
    <text evidence="2 8">Synthesizes alpha-1,4-glucan chains using ADP-glucose.</text>
</comment>
<dbReference type="HOGENOM" id="CLU_009583_18_2_0"/>
<evidence type="ECO:0000256" key="4">
    <source>
        <dbReference type="ARBA" id="ARBA00010281"/>
    </source>
</evidence>
<dbReference type="EC" id="2.4.1.21" evidence="8"/>
<evidence type="ECO:0000256" key="8">
    <source>
        <dbReference type="HAMAP-Rule" id="MF_00484"/>
    </source>
</evidence>
<dbReference type="UniPathway" id="UPA00164"/>